<evidence type="ECO:0008006" key="6">
    <source>
        <dbReference type="Google" id="ProtNLM"/>
    </source>
</evidence>
<dbReference type="Pfam" id="PF04937">
    <property type="entry name" value="DUF659"/>
    <property type="match status" value="1"/>
</dbReference>
<dbReference type="InterPro" id="IPR008906">
    <property type="entry name" value="HATC_C_dom"/>
</dbReference>
<sequence>MMKSQSPNANASDPPTSQEPISSNHVSLKVDPLNESKLMTCLYCQKTCKGGGINRMKQHLQSLNEINDKKRSEKQPMNFVATRVQCRRNDNDDGKKPTTSSGKEISSSGLITSHFAPWTIPGAQLGIKSVLASKGIINHVGHAVMKWLCDVYIPLNALRSRYFQPMLDALATIDPGYKAPSYHNCRTNLLKDLVQEVQMSVDKLRKDWATYGCTIMAEGWADTRSQTLINFLVYCPTGTEIGEMDYVANVVQRASRITKFVYNHIFILLMLRKRLGWSEIVRLGATRFATNFIALDSILKHMHDLQNLVTNRSFIDSRYAKDAKGKEVIQIVLDSEFSAQCKMIVGFTSPLVSALRLADFEFKPAMGYMYHVMLKAKESLKKFFNYKKAEYDPIMDIIDRRWNRQMGQRLHLVGYYYDPKSKVKSLVVMSAVFYVIEKLAIKLGDVEIKLNKELTLFENCCGNFGRPFSVKTFKSMPPSEWWSRFGCDTQNLKRIVVRIFSQMCNSSGCERNWSVFEHIHTKRRNMLEHQRLNDLAYVHYNLHVKDGKKNESLNPIGHEHVDVIEDWIVHNDEDPPLLDGNENDDMFKADETTFSIMESPSRKKARTDVMIKDTNLMGILSCRMLAKL</sequence>
<gene>
    <name evidence="4" type="ORF">HUJ06_004204</name>
</gene>
<dbReference type="InterPro" id="IPR007021">
    <property type="entry name" value="DUF659"/>
</dbReference>
<accession>A0A822ZIN3</accession>
<dbReference type="Pfam" id="PF05699">
    <property type="entry name" value="Dimer_Tnp_hAT"/>
    <property type="match status" value="1"/>
</dbReference>
<evidence type="ECO:0000313" key="5">
    <source>
        <dbReference type="Proteomes" id="UP000607653"/>
    </source>
</evidence>
<feature type="compositionally biased region" description="Polar residues" evidence="1">
    <location>
        <begin position="97"/>
        <end position="106"/>
    </location>
</feature>
<dbReference type="PANTHER" id="PTHR32166">
    <property type="entry name" value="OSJNBA0013A04.12 PROTEIN"/>
    <property type="match status" value="1"/>
</dbReference>
<dbReference type="EMBL" id="DUZY01000007">
    <property type="protein sequence ID" value="DAD45974.1"/>
    <property type="molecule type" value="Genomic_DNA"/>
</dbReference>
<dbReference type="InterPro" id="IPR012337">
    <property type="entry name" value="RNaseH-like_sf"/>
</dbReference>
<reference evidence="4 5" key="1">
    <citation type="journal article" date="2020" name="Mol. Biol. Evol.">
        <title>Distinct Expression and Methylation Patterns for Genes with Different Fates following a Single Whole-Genome Duplication in Flowering Plants.</title>
        <authorList>
            <person name="Shi T."/>
            <person name="Rahmani R.S."/>
            <person name="Gugger P.F."/>
            <person name="Wang M."/>
            <person name="Li H."/>
            <person name="Zhang Y."/>
            <person name="Li Z."/>
            <person name="Wang Q."/>
            <person name="Van de Peer Y."/>
            <person name="Marchal K."/>
            <person name="Chen J."/>
        </authorList>
    </citation>
    <scope>NUCLEOTIDE SEQUENCE [LARGE SCALE GENOMIC DNA]</scope>
    <source>
        <tissue evidence="4">Leaf</tissue>
    </source>
</reference>
<keyword evidence="5" id="KW-1185">Reference proteome</keyword>
<evidence type="ECO:0000259" key="2">
    <source>
        <dbReference type="Pfam" id="PF04937"/>
    </source>
</evidence>
<dbReference type="SUPFAM" id="SSF53098">
    <property type="entry name" value="Ribonuclease H-like"/>
    <property type="match status" value="1"/>
</dbReference>
<feature type="domain" description="HAT C-terminal dimerisation" evidence="3">
    <location>
        <begin position="472"/>
        <end position="542"/>
    </location>
</feature>
<organism evidence="4 5">
    <name type="scientific">Nelumbo nucifera</name>
    <name type="common">Sacred lotus</name>
    <dbReference type="NCBI Taxonomy" id="4432"/>
    <lineage>
        <taxon>Eukaryota</taxon>
        <taxon>Viridiplantae</taxon>
        <taxon>Streptophyta</taxon>
        <taxon>Embryophyta</taxon>
        <taxon>Tracheophyta</taxon>
        <taxon>Spermatophyta</taxon>
        <taxon>Magnoliopsida</taxon>
        <taxon>Proteales</taxon>
        <taxon>Nelumbonaceae</taxon>
        <taxon>Nelumbo</taxon>
    </lineage>
</organism>
<feature type="compositionally biased region" description="Basic and acidic residues" evidence="1">
    <location>
        <begin position="87"/>
        <end position="96"/>
    </location>
</feature>
<dbReference type="GO" id="GO:0046983">
    <property type="term" value="F:protein dimerization activity"/>
    <property type="evidence" value="ECO:0007669"/>
    <property type="project" value="InterPro"/>
</dbReference>
<comment type="caution">
    <text evidence="4">The sequence shown here is derived from an EMBL/GenBank/DDBJ whole genome shotgun (WGS) entry which is preliminary data.</text>
</comment>
<feature type="region of interest" description="Disordered" evidence="1">
    <location>
        <begin position="1"/>
        <end position="24"/>
    </location>
</feature>
<protein>
    <recommendedName>
        <fullName evidence="6">BED-type domain-containing protein</fullName>
    </recommendedName>
</protein>
<dbReference type="Proteomes" id="UP000607653">
    <property type="component" value="Unassembled WGS sequence"/>
</dbReference>
<name>A0A822ZIN3_NELNU</name>
<feature type="region of interest" description="Disordered" evidence="1">
    <location>
        <begin position="84"/>
        <end position="106"/>
    </location>
</feature>
<evidence type="ECO:0000256" key="1">
    <source>
        <dbReference type="SAM" id="MobiDB-lite"/>
    </source>
</evidence>
<evidence type="ECO:0000313" key="4">
    <source>
        <dbReference type="EMBL" id="DAD45974.1"/>
    </source>
</evidence>
<dbReference type="PANTHER" id="PTHR32166:SF121">
    <property type="entry name" value="DUF659 DOMAIN-CONTAINING PROTEIN"/>
    <property type="match status" value="1"/>
</dbReference>
<feature type="domain" description="DUF659" evidence="2">
    <location>
        <begin position="180"/>
        <end position="239"/>
    </location>
</feature>
<dbReference type="AlphaFoldDB" id="A0A822ZIN3"/>
<proteinExistence type="predicted"/>
<evidence type="ECO:0000259" key="3">
    <source>
        <dbReference type="Pfam" id="PF05699"/>
    </source>
</evidence>